<dbReference type="PANTHER" id="PTHR33365:SF4">
    <property type="entry name" value="CYCLOCHLOROTINE BIOSYNTHESIS PROTEIN O"/>
    <property type="match status" value="1"/>
</dbReference>
<evidence type="ECO:0000256" key="2">
    <source>
        <dbReference type="ARBA" id="ARBA00035112"/>
    </source>
</evidence>
<dbReference type="GO" id="GO:0043386">
    <property type="term" value="P:mycotoxin biosynthetic process"/>
    <property type="evidence" value="ECO:0007669"/>
    <property type="project" value="InterPro"/>
</dbReference>
<comment type="caution">
    <text evidence="4">The sequence shown here is derived from an EMBL/GenBank/DDBJ whole genome shotgun (WGS) entry which is preliminary data.</text>
</comment>
<comment type="similarity">
    <text evidence="2">Belongs to the ustYa family.</text>
</comment>
<evidence type="ECO:0000256" key="3">
    <source>
        <dbReference type="SAM" id="MobiDB-lite"/>
    </source>
</evidence>
<accession>A0A9P4XB46</accession>
<comment type="pathway">
    <text evidence="1">Mycotoxin biosynthesis.</text>
</comment>
<keyword evidence="5" id="KW-1185">Reference proteome</keyword>
<dbReference type="EMBL" id="QLNT01000016">
    <property type="protein sequence ID" value="KAF3066961.1"/>
    <property type="molecule type" value="Genomic_DNA"/>
</dbReference>
<organism evidence="4 5">
    <name type="scientific">Trichoderma lentiforme</name>
    <dbReference type="NCBI Taxonomy" id="1567552"/>
    <lineage>
        <taxon>Eukaryota</taxon>
        <taxon>Fungi</taxon>
        <taxon>Dikarya</taxon>
        <taxon>Ascomycota</taxon>
        <taxon>Pezizomycotina</taxon>
        <taxon>Sordariomycetes</taxon>
        <taxon>Hypocreomycetidae</taxon>
        <taxon>Hypocreales</taxon>
        <taxon>Hypocreaceae</taxon>
        <taxon>Trichoderma</taxon>
    </lineage>
</organism>
<dbReference type="AlphaFoldDB" id="A0A9P4XB46"/>
<sequence>MDLGSASSAEKGRSSLEAENKKLLGYYDRPEDELDSTSTWIGEDDAPRRPRKWKPSSTTVWRWAITSLQIICSVLVGAGLGYVLKPGCTELECVRMTSSYSPLLEAVEYYDYQFEAELDAENVYKGHPRPELDEAWTRVGKIHPLSMPEKHRAELNKTNSGIPYPKEQGGGIMVEIEVFHQLHCLNFIRKVIYADYYSRPENLPIEFEVTNKLFFNHVDHCIDYLRQVIMCESDVTPVTSNWVFTHHTPHPDFNTMHKCRNFTKLLEWVEEHDNGGVPRQTPNPSWKPAPGLAETILDYEHGFPIPPHGPPVTGKDKWGHD</sequence>
<dbReference type="InterPro" id="IPR021765">
    <property type="entry name" value="UstYa-like"/>
</dbReference>
<evidence type="ECO:0000313" key="5">
    <source>
        <dbReference type="Proteomes" id="UP000801864"/>
    </source>
</evidence>
<feature type="region of interest" description="Disordered" evidence="3">
    <location>
        <begin position="32"/>
        <end position="54"/>
    </location>
</feature>
<reference evidence="4 5" key="1">
    <citation type="submission" date="2018-06" db="EMBL/GenBank/DDBJ databases">
        <title>Genome analysis of cellulolytic fungus Trichoderma lentiforme CFAM-422.</title>
        <authorList>
            <person name="Steindorff A.S."/>
            <person name="Formighieri E.F."/>
            <person name="Midorikawa G.E.O."/>
            <person name="Tamietti M.S."/>
            <person name="Ramos E.Z."/>
            <person name="Silva A.S."/>
            <person name="Bon E.P.S."/>
            <person name="Mendes T.D."/>
            <person name="Damaso M.C.T."/>
            <person name="Favaro L.C.L."/>
        </authorList>
    </citation>
    <scope>NUCLEOTIDE SEQUENCE [LARGE SCALE GENOMIC DNA]</scope>
    <source>
        <strain evidence="4 5">CFAM-422</strain>
    </source>
</reference>
<dbReference type="Proteomes" id="UP000801864">
    <property type="component" value="Unassembled WGS sequence"/>
</dbReference>
<dbReference type="PANTHER" id="PTHR33365">
    <property type="entry name" value="YALI0B05434P"/>
    <property type="match status" value="1"/>
</dbReference>
<protein>
    <recommendedName>
        <fullName evidence="6">Tat pathway signal sequence</fullName>
    </recommendedName>
</protein>
<evidence type="ECO:0000256" key="1">
    <source>
        <dbReference type="ARBA" id="ARBA00004685"/>
    </source>
</evidence>
<proteinExistence type="inferred from homology"/>
<dbReference type="Pfam" id="PF11807">
    <property type="entry name" value="UstYa"/>
    <property type="match status" value="1"/>
</dbReference>
<evidence type="ECO:0008006" key="6">
    <source>
        <dbReference type="Google" id="ProtNLM"/>
    </source>
</evidence>
<name>A0A9P4XB46_9HYPO</name>
<gene>
    <name evidence="4" type="ORF">CFAM422_008935</name>
</gene>
<evidence type="ECO:0000313" key="4">
    <source>
        <dbReference type="EMBL" id="KAF3066961.1"/>
    </source>
</evidence>